<reference evidence="2 3" key="1">
    <citation type="submission" date="2015-06" db="EMBL/GenBank/DDBJ databases">
        <title>Comparative genomics of Burkholderia leaf nodule symbionts.</title>
        <authorList>
            <person name="Carlier A."/>
            <person name="Eberl L."/>
            <person name="Pinto-Carbo M."/>
        </authorList>
    </citation>
    <scope>NUCLEOTIDE SEQUENCE [LARGE SCALE GENOMIC DNA]</scope>
    <source>
        <strain evidence="2 3">UZHbot3</strain>
    </source>
</reference>
<gene>
    <name evidence="2" type="ORF">BPMI_01949c</name>
</gene>
<evidence type="ECO:0000313" key="3">
    <source>
        <dbReference type="Proteomes" id="UP000242951"/>
    </source>
</evidence>
<dbReference type="Proteomes" id="UP000242951">
    <property type="component" value="Unassembled WGS sequence"/>
</dbReference>
<keyword evidence="3" id="KW-1185">Reference proteome</keyword>
<accession>A0ABR5HPJ4</accession>
<feature type="compositionally biased region" description="Basic and acidic residues" evidence="1">
    <location>
        <begin position="1"/>
        <end position="12"/>
    </location>
</feature>
<evidence type="ECO:0000256" key="1">
    <source>
        <dbReference type="SAM" id="MobiDB-lite"/>
    </source>
</evidence>
<dbReference type="Pfam" id="PF05309">
    <property type="entry name" value="TraE"/>
    <property type="match status" value="1"/>
</dbReference>
<dbReference type="InterPro" id="IPR007973">
    <property type="entry name" value="Pilus_assembly_TraE"/>
</dbReference>
<proteinExistence type="predicted"/>
<feature type="region of interest" description="Disordered" evidence="1">
    <location>
        <begin position="1"/>
        <end position="28"/>
    </location>
</feature>
<organism evidence="2 3">
    <name type="scientific">Candidatus Burkholderia pumila</name>
    <dbReference type="NCBI Taxonomy" id="1090375"/>
    <lineage>
        <taxon>Bacteria</taxon>
        <taxon>Pseudomonadati</taxon>
        <taxon>Pseudomonadota</taxon>
        <taxon>Betaproteobacteria</taxon>
        <taxon>Burkholderiales</taxon>
        <taxon>Burkholderiaceae</taxon>
        <taxon>Burkholderia</taxon>
    </lineage>
</organism>
<name>A0ABR5HPJ4_9BURK</name>
<evidence type="ECO:0000313" key="2">
    <source>
        <dbReference type="EMBL" id="KMQ81317.1"/>
    </source>
</evidence>
<sequence length="387" mass="41659">MNPDIARNERDGPAATGEIPQAVSSSPSVPSLCCCSRSSSCCAIPPILGRLKFVTATKSVPARGDYLISDISDYIVDLQATTIPETVDHNNATILKMTDPDSYPTIKPMLDAAAIRIKRERITTIFVKRTKSIDHPNNRVIITGTFKTFIGDKLVDSEDRSLLTVASTELAGRAIKKVIHTGNATGTETLFVVDDQGATYQLLLQPRHVPSANIIVPTTGDRAGRGSVLRTAATSSAYQSAIKDLIFEMATAQTDPGADPPSSAVPVNQEVPLWKEARLVFLQTKFLETPFVGEQYTLTNVSGADMVIAEQKLYRPGVVAVEQQTLASHLATARAFSLSGSGPAMSDRHDSSALAGSNDRIKSHQRAMLVVHDRHSGSDRRGFLPHG</sequence>
<dbReference type="EMBL" id="LELG01000001">
    <property type="protein sequence ID" value="KMQ81317.1"/>
    <property type="molecule type" value="Genomic_DNA"/>
</dbReference>
<comment type="caution">
    <text evidence="2">The sequence shown here is derived from an EMBL/GenBank/DDBJ whole genome shotgun (WGS) entry which is preliminary data.</text>
</comment>
<protein>
    <submittedName>
        <fullName evidence="2">IncF plasmid conjugative transfer pilus assembly protein TraK</fullName>
    </submittedName>
</protein>